<dbReference type="PANTHER" id="PTHR20873:SF0">
    <property type="entry name" value="L-SERYL-TRNA(SEC) KINASE"/>
    <property type="match status" value="1"/>
</dbReference>
<keyword evidence="1" id="KW-0547">Nucleotide-binding</keyword>
<organism evidence="3 4">
    <name type="scientific">Cryptotermes secundus</name>
    <dbReference type="NCBI Taxonomy" id="105785"/>
    <lineage>
        <taxon>Eukaryota</taxon>
        <taxon>Metazoa</taxon>
        <taxon>Ecdysozoa</taxon>
        <taxon>Arthropoda</taxon>
        <taxon>Hexapoda</taxon>
        <taxon>Insecta</taxon>
        <taxon>Pterygota</taxon>
        <taxon>Neoptera</taxon>
        <taxon>Polyneoptera</taxon>
        <taxon>Dictyoptera</taxon>
        <taxon>Blattodea</taxon>
        <taxon>Blattoidea</taxon>
        <taxon>Termitoidae</taxon>
        <taxon>Kalotermitidae</taxon>
        <taxon>Cryptotermitinae</taxon>
        <taxon>Cryptotermes</taxon>
    </lineage>
</organism>
<dbReference type="FunCoup" id="A0A2J7R1S3">
    <property type="interactions" value="66"/>
</dbReference>
<dbReference type="Proteomes" id="UP000235965">
    <property type="component" value="Unassembled WGS sequence"/>
</dbReference>
<dbReference type="InterPro" id="IPR027417">
    <property type="entry name" value="P-loop_NTPase"/>
</dbReference>
<dbReference type="GO" id="GO:0016301">
    <property type="term" value="F:kinase activity"/>
    <property type="evidence" value="ECO:0007669"/>
    <property type="project" value="TreeGrafter"/>
</dbReference>
<keyword evidence="2" id="KW-0067">ATP-binding</keyword>
<dbReference type="GO" id="GO:0000049">
    <property type="term" value="F:tRNA binding"/>
    <property type="evidence" value="ECO:0007669"/>
    <property type="project" value="TreeGrafter"/>
</dbReference>
<evidence type="ECO:0000256" key="1">
    <source>
        <dbReference type="ARBA" id="ARBA00022741"/>
    </source>
</evidence>
<reference evidence="3 4" key="1">
    <citation type="submission" date="2017-12" db="EMBL/GenBank/DDBJ databases">
        <title>Hemimetabolous genomes reveal molecular basis of termite eusociality.</title>
        <authorList>
            <person name="Harrison M.C."/>
            <person name="Jongepier E."/>
            <person name="Robertson H.M."/>
            <person name="Arning N."/>
            <person name="Bitard-Feildel T."/>
            <person name="Chao H."/>
            <person name="Childers C.P."/>
            <person name="Dinh H."/>
            <person name="Doddapaneni H."/>
            <person name="Dugan S."/>
            <person name="Gowin J."/>
            <person name="Greiner C."/>
            <person name="Han Y."/>
            <person name="Hu H."/>
            <person name="Hughes D.S.T."/>
            <person name="Huylmans A.-K."/>
            <person name="Kemena C."/>
            <person name="Kremer L.P.M."/>
            <person name="Lee S.L."/>
            <person name="Lopez-Ezquerra A."/>
            <person name="Mallet L."/>
            <person name="Monroy-Kuhn J.M."/>
            <person name="Moser A."/>
            <person name="Murali S.C."/>
            <person name="Muzny D.M."/>
            <person name="Otani S."/>
            <person name="Piulachs M.-D."/>
            <person name="Poelchau M."/>
            <person name="Qu J."/>
            <person name="Schaub F."/>
            <person name="Wada-Katsumata A."/>
            <person name="Worley K.C."/>
            <person name="Xie Q."/>
            <person name="Ylla G."/>
            <person name="Poulsen M."/>
            <person name="Gibbs R.A."/>
            <person name="Schal C."/>
            <person name="Richards S."/>
            <person name="Belles X."/>
            <person name="Korb J."/>
            <person name="Bornberg-Bauer E."/>
        </authorList>
    </citation>
    <scope>NUCLEOTIDE SEQUENCE [LARGE SCALE GENOMIC DNA]</scope>
    <source>
        <tissue evidence="3">Whole body</tissue>
    </source>
</reference>
<dbReference type="Pfam" id="PF08433">
    <property type="entry name" value="KTI12"/>
    <property type="match status" value="1"/>
</dbReference>
<proteinExistence type="predicted"/>
<sequence>MIPANVFRYQDDSSQWKEARRGIVSYVKNLVSYLKGLEQQNTVNSFEISVREELLKITQSEKRRRVYVILDDNMYYRSMRYEYYQLAKLYNLSFCQLFVHCSVSDALNYNLSRDPGMTVPGEIITRMAKRLEPPDRQNNPWETYSLTVPSETWTVTKIKEIVHFLNYVSEHPVVLPLDDFEVRQESKLICSTNVIHQVDVMLRKIIGDRMRGGKTSLQQVELQAQSKVLADKRRHILEGIRTGRILVPEDICEAVELGQSNTGQSLRDFLSSLLTIS</sequence>
<dbReference type="InterPro" id="IPR013641">
    <property type="entry name" value="KTI12/PSTK"/>
</dbReference>
<accession>A0A2J7R1S3</accession>
<dbReference type="Gene3D" id="3.40.50.300">
    <property type="entry name" value="P-loop containing nucleotide triphosphate hydrolases"/>
    <property type="match status" value="1"/>
</dbReference>
<dbReference type="PANTHER" id="PTHR20873">
    <property type="entry name" value="L-SERYL-TRNA(SEC) KINASE"/>
    <property type="match status" value="1"/>
</dbReference>
<dbReference type="GO" id="GO:0005524">
    <property type="term" value="F:ATP binding"/>
    <property type="evidence" value="ECO:0007669"/>
    <property type="project" value="UniProtKB-KW"/>
</dbReference>
<dbReference type="InterPro" id="IPR052648">
    <property type="entry name" value="Ser-tRNA(Sec)_kinase"/>
</dbReference>
<keyword evidence="4" id="KW-1185">Reference proteome</keyword>
<evidence type="ECO:0000313" key="3">
    <source>
        <dbReference type="EMBL" id="PNF34784.1"/>
    </source>
</evidence>
<dbReference type="OrthoDB" id="9972657at2759"/>
<evidence type="ECO:0000313" key="4">
    <source>
        <dbReference type="Proteomes" id="UP000235965"/>
    </source>
</evidence>
<dbReference type="InParanoid" id="A0A2J7R1S3"/>
<dbReference type="AlphaFoldDB" id="A0A2J7R1S3"/>
<name>A0A2J7R1S3_9NEOP</name>
<dbReference type="STRING" id="105785.A0A2J7R1S3"/>
<evidence type="ECO:0000256" key="2">
    <source>
        <dbReference type="ARBA" id="ARBA00022840"/>
    </source>
</evidence>
<protein>
    <submittedName>
        <fullName evidence="3">Uncharacterized protein</fullName>
    </submittedName>
</protein>
<dbReference type="SUPFAM" id="SSF52540">
    <property type="entry name" value="P-loop containing nucleoside triphosphate hydrolases"/>
    <property type="match status" value="1"/>
</dbReference>
<gene>
    <name evidence="3" type="ORF">B7P43_G03755</name>
</gene>
<dbReference type="EMBL" id="NEVH01008202">
    <property type="protein sequence ID" value="PNF34784.1"/>
    <property type="molecule type" value="Genomic_DNA"/>
</dbReference>
<comment type="caution">
    <text evidence="3">The sequence shown here is derived from an EMBL/GenBank/DDBJ whole genome shotgun (WGS) entry which is preliminary data.</text>
</comment>